<dbReference type="SUPFAM" id="SSF52343">
    <property type="entry name" value="Ferredoxin reductase-like, C-terminal NADP-linked domain"/>
    <property type="match status" value="1"/>
</dbReference>
<dbReference type="InterPro" id="IPR050415">
    <property type="entry name" value="MRET"/>
</dbReference>
<dbReference type="PRINTS" id="PR00406">
    <property type="entry name" value="CYTB5RDTASE"/>
</dbReference>
<dbReference type="Pfam" id="PF00970">
    <property type="entry name" value="FAD_binding_6"/>
    <property type="match status" value="1"/>
</dbReference>
<gene>
    <name evidence="5" type="ORF">CLV56_3738</name>
</gene>
<name>A0A0B2BHP2_9ACTN</name>
<evidence type="ECO:0000313" key="5">
    <source>
        <dbReference type="EMBL" id="PJJ54230.1"/>
    </source>
</evidence>
<dbReference type="InterPro" id="IPR017927">
    <property type="entry name" value="FAD-bd_FR_type"/>
</dbReference>
<dbReference type="Gene3D" id="2.40.30.10">
    <property type="entry name" value="Translation factors"/>
    <property type="match status" value="1"/>
</dbReference>
<dbReference type="AlphaFoldDB" id="A0A0B2BHP2"/>
<dbReference type="GO" id="GO:0051537">
    <property type="term" value="F:2 iron, 2 sulfur cluster binding"/>
    <property type="evidence" value="ECO:0007669"/>
    <property type="project" value="UniProtKB-KW"/>
</dbReference>
<dbReference type="GO" id="GO:0016491">
    <property type="term" value="F:oxidoreductase activity"/>
    <property type="evidence" value="ECO:0007669"/>
    <property type="project" value="InterPro"/>
</dbReference>
<protein>
    <submittedName>
        <fullName evidence="5">Ferredoxin-NADP reductase</fullName>
    </submittedName>
</protein>
<keyword evidence="6" id="KW-1185">Reference proteome</keyword>
<sequence>MATWRRATCVSRTAETASAVTLELDVEGWPGNLAGQHVDLRLTADDGYTATRSYSLSSPAAAPSTQGGRRRVAVTVQRVADGEVSPYLADDFAVSDEIEVRGPIGEWFVWEPDGTPVTLIAGGSGIVPLVSMVRTRREARSRTPFRLLYSVRTPADRMFRRELAHPGPDDQALDVAFLYTREAPEEAARPVGRIEVADLVSWAWPPDFAPATFVCGPTGFVESVAAMLISLGHDPARIKTERFGPTGV</sequence>
<dbReference type="InterPro" id="IPR001433">
    <property type="entry name" value="OxRdtase_FAD/NAD-bd"/>
</dbReference>
<evidence type="ECO:0000256" key="1">
    <source>
        <dbReference type="ARBA" id="ARBA00001974"/>
    </source>
</evidence>
<comment type="caution">
    <text evidence="5">The sequence shown here is derived from an EMBL/GenBank/DDBJ whole genome shotgun (WGS) entry which is preliminary data.</text>
</comment>
<dbReference type="InterPro" id="IPR017938">
    <property type="entry name" value="Riboflavin_synthase-like_b-brl"/>
</dbReference>
<evidence type="ECO:0000256" key="2">
    <source>
        <dbReference type="ARBA" id="ARBA00022714"/>
    </source>
</evidence>
<dbReference type="PANTHER" id="PTHR47354">
    <property type="entry name" value="NADH OXIDOREDUCTASE HCR"/>
    <property type="match status" value="1"/>
</dbReference>
<dbReference type="InterPro" id="IPR008333">
    <property type="entry name" value="Cbr1-like_FAD-bd_dom"/>
</dbReference>
<evidence type="ECO:0000259" key="4">
    <source>
        <dbReference type="PROSITE" id="PS51384"/>
    </source>
</evidence>
<dbReference type="PANTHER" id="PTHR47354:SF5">
    <property type="entry name" value="PROTEIN RFBI"/>
    <property type="match status" value="1"/>
</dbReference>
<reference evidence="5 6" key="1">
    <citation type="submission" date="2017-11" db="EMBL/GenBank/DDBJ databases">
        <title>Genomic Encyclopedia of Archaeal and Bacterial Type Strains, Phase II (KMG-II): From Individual Species to Whole Genera.</title>
        <authorList>
            <person name="Goeker M."/>
        </authorList>
    </citation>
    <scope>NUCLEOTIDE SEQUENCE [LARGE SCALE GENOMIC DNA]</scope>
    <source>
        <strain evidence="5 6">DSM 27763</strain>
    </source>
</reference>
<dbReference type="SUPFAM" id="SSF63380">
    <property type="entry name" value="Riboflavin synthase domain-like"/>
    <property type="match status" value="1"/>
</dbReference>
<dbReference type="Gene3D" id="3.40.50.80">
    <property type="entry name" value="Nucleotide-binding domain of ferredoxin-NADP reductase (FNR) module"/>
    <property type="match status" value="1"/>
</dbReference>
<evidence type="ECO:0000256" key="3">
    <source>
        <dbReference type="ARBA" id="ARBA00023014"/>
    </source>
</evidence>
<feature type="domain" description="FAD-binding FR-type" evidence="4">
    <location>
        <begin position="2"/>
        <end position="110"/>
    </location>
</feature>
<keyword evidence="3" id="KW-0411">Iron-sulfur</keyword>
<dbReference type="Pfam" id="PF00175">
    <property type="entry name" value="NAD_binding_1"/>
    <property type="match status" value="1"/>
</dbReference>
<evidence type="ECO:0000313" key="6">
    <source>
        <dbReference type="Proteomes" id="UP000230842"/>
    </source>
</evidence>
<dbReference type="PROSITE" id="PS51384">
    <property type="entry name" value="FAD_FR"/>
    <property type="match status" value="1"/>
</dbReference>
<organism evidence="5 6">
    <name type="scientific">Mumia flava</name>
    <dbReference type="NCBI Taxonomy" id="1348852"/>
    <lineage>
        <taxon>Bacteria</taxon>
        <taxon>Bacillati</taxon>
        <taxon>Actinomycetota</taxon>
        <taxon>Actinomycetes</taxon>
        <taxon>Propionibacteriales</taxon>
        <taxon>Nocardioidaceae</taxon>
        <taxon>Mumia</taxon>
    </lineage>
</organism>
<accession>A0A0B2BHP2</accession>
<keyword evidence="2" id="KW-0479">Metal-binding</keyword>
<comment type="cofactor">
    <cofactor evidence="1">
        <name>FAD</name>
        <dbReference type="ChEBI" id="CHEBI:57692"/>
    </cofactor>
</comment>
<keyword evidence="2" id="KW-0001">2Fe-2S</keyword>
<dbReference type="CDD" id="cd06217">
    <property type="entry name" value="FNR_iron_sulfur_binding_3"/>
    <property type="match status" value="1"/>
</dbReference>
<dbReference type="InterPro" id="IPR039261">
    <property type="entry name" value="FNR_nucleotide-bd"/>
</dbReference>
<dbReference type="Proteomes" id="UP000230842">
    <property type="component" value="Unassembled WGS sequence"/>
</dbReference>
<proteinExistence type="predicted"/>
<keyword evidence="2" id="KW-0408">Iron</keyword>
<dbReference type="RefSeq" id="WP_039348066.1">
    <property type="nucleotide sequence ID" value="NZ_PGEZ01000002.1"/>
</dbReference>
<dbReference type="EMBL" id="PGEZ01000002">
    <property type="protein sequence ID" value="PJJ54230.1"/>
    <property type="molecule type" value="Genomic_DNA"/>
</dbReference>